<dbReference type="PRINTS" id="PR01988">
    <property type="entry name" value="EXPORTERBACE"/>
</dbReference>
<gene>
    <name evidence="8" type="ORF">EDM52_14025</name>
</gene>
<dbReference type="AlphaFoldDB" id="A0A3M8C9I9"/>
<comment type="caution">
    <text evidence="8">The sequence shown here is derived from an EMBL/GenBank/DDBJ whole genome shotgun (WGS) entry which is preliminary data.</text>
</comment>
<keyword evidence="9" id="KW-1185">Reference proteome</keyword>
<protein>
    <submittedName>
        <fullName evidence="8">MFS transporter</fullName>
    </submittedName>
</protein>
<dbReference type="OrthoDB" id="2381825at2"/>
<evidence type="ECO:0000256" key="6">
    <source>
        <dbReference type="ARBA" id="ARBA00023136"/>
    </source>
</evidence>
<reference evidence="8 9" key="1">
    <citation type="submission" date="2018-10" db="EMBL/GenBank/DDBJ databases">
        <title>Phylogenomics of Brevibacillus.</title>
        <authorList>
            <person name="Dunlap C."/>
        </authorList>
    </citation>
    <scope>NUCLEOTIDE SEQUENCE [LARGE SCALE GENOMIC DNA]</scope>
    <source>
        <strain evidence="8 9">JCM 12215</strain>
    </source>
</reference>
<dbReference type="PANTHER" id="PTHR43266:SF7">
    <property type="entry name" value="TRANSPORTER, PUTATIVE-RELATED"/>
    <property type="match status" value="1"/>
</dbReference>
<evidence type="ECO:0000256" key="4">
    <source>
        <dbReference type="ARBA" id="ARBA00022692"/>
    </source>
</evidence>
<feature type="transmembrane region" description="Helical" evidence="7">
    <location>
        <begin position="166"/>
        <end position="190"/>
    </location>
</feature>
<evidence type="ECO:0000313" key="8">
    <source>
        <dbReference type="EMBL" id="RNB72269.1"/>
    </source>
</evidence>
<feature type="transmembrane region" description="Helical" evidence="7">
    <location>
        <begin position="363"/>
        <end position="383"/>
    </location>
</feature>
<feature type="transmembrane region" description="Helical" evidence="7">
    <location>
        <begin position="300"/>
        <end position="319"/>
    </location>
</feature>
<name>A0A3M8C9I9_9BACL</name>
<dbReference type="CDD" id="cd06173">
    <property type="entry name" value="MFS_MefA_like"/>
    <property type="match status" value="1"/>
</dbReference>
<accession>A0A3M8C9I9</accession>
<feature type="transmembrane region" description="Helical" evidence="7">
    <location>
        <begin position="245"/>
        <end position="264"/>
    </location>
</feature>
<feature type="transmembrane region" description="Helical" evidence="7">
    <location>
        <begin position="42"/>
        <end position="61"/>
    </location>
</feature>
<feature type="transmembrane region" description="Helical" evidence="7">
    <location>
        <begin position="273"/>
        <end position="294"/>
    </location>
</feature>
<feature type="transmembrane region" description="Helical" evidence="7">
    <location>
        <begin position="7"/>
        <end position="30"/>
    </location>
</feature>
<organism evidence="8 9">
    <name type="scientific">Brevibacillus invocatus</name>
    <dbReference type="NCBI Taxonomy" id="173959"/>
    <lineage>
        <taxon>Bacteria</taxon>
        <taxon>Bacillati</taxon>
        <taxon>Bacillota</taxon>
        <taxon>Bacilli</taxon>
        <taxon>Bacillales</taxon>
        <taxon>Paenibacillaceae</taxon>
        <taxon>Brevibacillus</taxon>
    </lineage>
</organism>
<sequence>MLWRNRTFLLLMTGEVIAGAGMWIFIIANLQFMSALIPSDTLKALVLMSGLSVSILLSPKAGVVIDTYDKRKVLIFSSLVRCISPILMMPAIAYDSLVWMIVALIVMQGSAAFYFPTLQASLPAILSKDELLKANSAYLNISTLSRIFGTAAGGILVAALSLSQLYLFSFAAYAALAIVTLFVQIPHVQLHQNREKIEFREVLTASRRDPAIFVGLINNGLITLFLGGVNLMILNFSTIQGEPQLMGWVFAAEGISILIGGLLAKRWIGGRNLVASSTLMLFFFAISQFGMTFVASKLMVLGSFALFGFIVAFFFPVTTTIFQKRLPQNQHGRFFSFKSMLDRSFFFIALAITGASLDLLGLSNYLICLGTLTLLSGIFTYSYSKKHKLDVRASDESPAAA</sequence>
<evidence type="ECO:0000256" key="3">
    <source>
        <dbReference type="ARBA" id="ARBA00022475"/>
    </source>
</evidence>
<dbReference type="Gene3D" id="1.20.1250.20">
    <property type="entry name" value="MFS general substrate transporter like domains"/>
    <property type="match status" value="1"/>
</dbReference>
<proteinExistence type="predicted"/>
<keyword evidence="6 7" id="KW-0472">Membrane</keyword>
<dbReference type="InterPro" id="IPR036259">
    <property type="entry name" value="MFS_trans_sf"/>
</dbReference>
<feature type="transmembrane region" description="Helical" evidence="7">
    <location>
        <begin position="340"/>
        <end position="357"/>
    </location>
</feature>
<feature type="transmembrane region" description="Helical" evidence="7">
    <location>
        <begin position="73"/>
        <end position="92"/>
    </location>
</feature>
<dbReference type="InterPro" id="IPR022324">
    <property type="entry name" value="Bacilysin_exporter_BacE_put"/>
</dbReference>
<dbReference type="InterPro" id="IPR011701">
    <property type="entry name" value="MFS"/>
</dbReference>
<dbReference type="Proteomes" id="UP000282028">
    <property type="component" value="Unassembled WGS sequence"/>
</dbReference>
<dbReference type="Pfam" id="PF07690">
    <property type="entry name" value="MFS_1"/>
    <property type="match status" value="1"/>
</dbReference>
<dbReference type="GO" id="GO:0022857">
    <property type="term" value="F:transmembrane transporter activity"/>
    <property type="evidence" value="ECO:0007669"/>
    <property type="project" value="InterPro"/>
</dbReference>
<feature type="transmembrane region" description="Helical" evidence="7">
    <location>
        <begin position="211"/>
        <end position="233"/>
    </location>
</feature>
<evidence type="ECO:0000256" key="7">
    <source>
        <dbReference type="SAM" id="Phobius"/>
    </source>
</evidence>
<keyword evidence="5 7" id="KW-1133">Transmembrane helix</keyword>
<feature type="transmembrane region" description="Helical" evidence="7">
    <location>
        <begin position="137"/>
        <end position="160"/>
    </location>
</feature>
<dbReference type="PANTHER" id="PTHR43266">
    <property type="entry name" value="MACROLIDE-EFFLUX PROTEIN"/>
    <property type="match status" value="1"/>
</dbReference>
<dbReference type="SUPFAM" id="SSF103473">
    <property type="entry name" value="MFS general substrate transporter"/>
    <property type="match status" value="1"/>
</dbReference>
<comment type="subcellular location">
    <subcellularLocation>
        <location evidence="1">Cell membrane</location>
        <topology evidence="1">Multi-pass membrane protein</topology>
    </subcellularLocation>
</comment>
<evidence type="ECO:0000313" key="9">
    <source>
        <dbReference type="Proteomes" id="UP000282028"/>
    </source>
</evidence>
<keyword evidence="3" id="KW-1003">Cell membrane</keyword>
<evidence type="ECO:0000256" key="5">
    <source>
        <dbReference type="ARBA" id="ARBA00022989"/>
    </source>
</evidence>
<keyword evidence="4 7" id="KW-0812">Transmembrane</keyword>
<dbReference type="GO" id="GO:0005886">
    <property type="term" value="C:plasma membrane"/>
    <property type="evidence" value="ECO:0007669"/>
    <property type="project" value="UniProtKB-SubCell"/>
</dbReference>
<feature type="transmembrane region" description="Helical" evidence="7">
    <location>
        <begin position="98"/>
        <end position="116"/>
    </location>
</feature>
<dbReference type="RefSeq" id="WP_122909603.1">
    <property type="nucleotide sequence ID" value="NZ_CBCSBE010000002.1"/>
</dbReference>
<evidence type="ECO:0000256" key="2">
    <source>
        <dbReference type="ARBA" id="ARBA00022448"/>
    </source>
</evidence>
<keyword evidence="2" id="KW-0813">Transport</keyword>
<dbReference type="EMBL" id="RHHR01000026">
    <property type="protein sequence ID" value="RNB72269.1"/>
    <property type="molecule type" value="Genomic_DNA"/>
</dbReference>
<evidence type="ECO:0000256" key="1">
    <source>
        <dbReference type="ARBA" id="ARBA00004651"/>
    </source>
</evidence>